<organism evidence="3 4">
    <name type="scientific">Cinara cedri</name>
    <dbReference type="NCBI Taxonomy" id="506608"/>
    <lineage>
        <taxon>Eukaryota</taxon>
        <taxon>Metazoa</taxon>
        <taxon>Ecdysozoa</taxon>
        <taxon>Arthropoda</taxon>
        <taxon>Hexapoda</taxon>
        <taxon>Insecta</taxon>
        <taxon>Pterygota</taxon>
        <taxon>Neoptera</taxon>
        <taxon>Paraneoptera</taxon>
        <taxon>Hemiptera</taxon>
        <taxon>Sternorrhyncha</taxon>
        <taxon>Aphidomorpha</taxon>
        <taxon>Aphidoidea</taxon>
        <taxon>Aphididae</taxon>
        <taxon>Lachninae</taxon>
        <taxon>Cinara</taxon>
    </lineage>
</organism>
<feature type="region of interest" description="Disordered" evidence="1">
    <location>
        <begin position="138"/>
        <end position="157"/>
    </location>
</feature>
<evidence type="ECO:0000256" key="2">
    <source>
        <dbReference type="SAM" id="SignalP"/>
    </source>
</evidence>
<keyword evidence="4" id="KW-1185">Reference proteome</keyword>
<dbReference type="AlphaFoldDB" id="A0A5E4M4F4"/>
<evidence type="ECO:0000256" key="1">
    <source>
        <dbReference type="SAM" id="MobiDB-lite"/>
    </source>
</evidence>
<protein>
    <submittedName>
        <fullName evidence="3">Uncharacterized protein</fullName>
    </submittedName>
</protein>
<feature type="compositionally biased region" description="Basic and acidic residues" evidence="1">
    <location>
        <begin position="220"/>
        <end position="231"/>
    </location>
</feature>
<dbReference type="OrthoDB" id="6620384at2759"/>
<feature type="region of interest" description="Disordered" evidence="1">
    <location>
        <begin position="83"/>
        <end position="118"/>
    </location>
</feature>
<sequence length="380" mass="40963">MSLAAVLLVAVACNVYAQVPSSTPCSLSFYRYLYNLPGEQIRPNVPEGTYMFGKRVGPPLPQEGQASDLRPAVLKPASSYEAPLYLPPPSTTTTTTTTTTLKPSTSAPVYIPPPPPPSPIYPAESINNAITVVGPPKPDCDRPEHNHQAPVDGGLLPPYRYQPSVPEYRPQPTIAVPRFTPPPQKPVVIEDNEIFAAGQREQVTVPPPQIIVHHPRPYGKSHEHKNCEKPRPAPTTTTTTTTTTEAPTTTTEAPTTPETVVETRQNEIVIVPEHPDCEHNHKAEEVPQESLGVPSTDYGVVPVQASEQAPSAGYHYDVPSGQPFVYESAAAAIANGYTYPKASPSFEYPSGYSSQGTALFESEYPKSAGAEDGNLIILKV</sequence>
<feature type="region of interest" description="Disordered" evidence="1">
    <location>
        <begin position="216"/>
        <end position="260"/>
    </location>
</feature>
<feature type="compositionally biased region" description="Low complexity" evidence="1">
    <location>
        <begin position="234"/>
        <end position="259"/>
    </location>
</feature>
<feature type="compositionally biased region" description="Basic and acidic residues" evidence="1">
    <location>
        <begin position="138"/>
        <end position="147"/>
    </location>
</feature>
<evidence type="ECO:0000313" key="4">
    <source>
        <dbReference type="Proteomes" id="UP000325440"/>
    </source>
</evidence>
<feature type="chain" id="PRO_5022939153" evidence="2">
    <location>
        <begin position="18"/>
        <end position="380"/>
    </location>
</feature>
<name>A0A5E4M4F4_9HEMI</name>
<gene>
    <name evidence="3" type="ORF">CINCED_3A009041</name>
</gene>
<feature type="signal peptide" evidence="2">
    <location>
        <begin position="1"/>
        <end position="17"/>
    </location>
</feature>
<evidence type="ECO:0000313" key="3">
    <source>
        <dbReference type="EMBL" id="VVC27004.1"/>
    </source>
</evidence>
<accession>A0A5E4M4F4</accession>
<proteinExistence type="predicted"/>
<dbReference type="EMBL" id="CABPRJ010000056">
    <property type="protein sequence ID" value="VVC27004.1"/>
    <property type="molecule type" value="Genomic_DNA"/>
</dbReference>
<feature type="compositionally biased region" description="Low complexity" evidence="1">
    <location>
        <begin position="91"/>
        <end position="109"/>
    </location>
</feature>
<dbReference type="Proteomes" id="UP000325440">
    <property type="component" value="Unassembled WGS sequence"/>
</dbReference>
<reference evidence="3 4" key="1">
    <citation type="submission" date="2019-08" db="EMBL/GenBank/DDBJ databases">
        <authorList>
            <person name="Alioto T."/>
            <person name="Alioto T."/>
            <person name="Gomez Garrido J."/>
        </authorList>
    </citation>
    <scope>NUCLEOTIDE SEQUENCE [LARGE SCALE GENOMIC DNA]</scope>
</reference>
<keyword evidence="2" id="KW-0732">Signal</keyword>